<keyword evidence="2" id="KW-0812">Transmembrane</keyword>
<feature type="compositionally biased region" description="Polar residues" evidence="1">
    <location>
        <begin position="8"/>
        <end position="25"/>
    </location>
</feature>
<feature type="compositionally biased region" description="Polar residues" evidence="1">
    <location>
        <begin position="182"/>
        <end position="196"/>
    </location>
</feature>
<feature type="region of interest" description="Disordered" evidence="1">
    <location>
        <begin position="1"/>
        <end position="45"/>
    </location>
</feature>
<evidence type="ECO:0000256" key="1">
    <source>
        <dbReference type="SAM" id="MobiDB-lite"/>
    </source>
</evidence>
<keyword evidence="2" id="KW-1133">Transmembrane helix</keyword>
<evidence type="ECO:0000313" key="4">
    <source>
        <dbReference type="Proteomes" id="UP000315003"/>
    </source>
</evidence>
<sequence length="253" mass="28033">MDCHSTRKTVTLNQSLAPPSNSNPAETAGPKQRARTEKPRAVGSDRGQLIASLLNPAMDVRDSDSVTLAIHDFHRIGLRPRESRLPIIRQAASRASRSLAMRQLCDPSIKVEKELTEVAVATYRLMDPRQRPDHRSSAHVGRIRPSDLETIAAAKFAPLNTAGPLTVDPETQKLDGVAPAQPETSETQAAVEQPTQKRWQKIRSGIQTPQAVLVFTVLLLATAAGLWFWGRHYLLQQQRQSEQLIQHRISDAL</sequence>
<dbReference type="AlphaFoldDB" id="A0A517SPP4"/>
<keyword evidence="4" id="KW-1185">Reference proteome</keyword>
<feature type="transmembrane region" description="Helical" evidence="2">
    <location>
        <begin position="211"/>
        <end position="230"/>
    </location>
</feature>
<organism evidence="3 4">
    <name type="scientific">Stieleria bergensis</name>
    <dbReference type="NCBI Taxonomy" id="2528025"/>
    <lineage>
        <taxon>Bacteria</taxon>
        <taxon>Pseudomonadati</taxon>
        <taxon>Planctomycetota</taxon>
        <taxon>Planctomycetia</taxon>
        <taxon>Pirellulales</taxon>
        <taxon>Pirellulaceae</taxon>
        <taxon>Stieleria</taxon>
    </lineage>
</organism>
<feature type="region of interest" description="Disordered" evidence="1">
    <location>
        <begin position="176"/>
        <end position="196"/>
    </location>
</feature>
<protein>
    <submittedName>
        <fullName evidence="3">Uncharacterized protein</fullName>
    </submittedName>
</protein>
<gene>
    <name evidence="3" type="ORF">SV7mr_05770</name>
</gene>
<proteinExistence type="predicted"/>
<evidence type="ECO:0000313" key="3">
    <source>
        <dbReference type="EMBL" id="QDT58088.1"/>
    </source>
</evidence>
<keyword evidence="2" id="KW-0472">Membrane</keyword>
<reference evidence="3 4" key="1">
    <citation type="submission" date="2019-02" db="EMBL/GenBank/DDBJ databases">
        <title>Deep-cultivation of Planctomycetes and their phenomic and genomic characterization uncovers novel biology.</title>
        <authorList>
            <person name="Wiegand S."/>
            <person name="Jogler M."/>
            <person name="Boedeker C."/>
            <person name="Pinto D."/>
            <person name="Vollmers J."/>
            <person name="Rivas-Marin E."/>
            <person name="Kohn T."/>
            <person name="Peeters S.H."/>
            <person name="Heuer A."/>
            <person name="Rast P."/>
            <person name="Oberbeckmann S."/>
            <person name="Bunk B."/>
            <person name="Jeske O."/>
            <person name="Meyerdierks A."/>
            <person name="Storesund J.E."/>
            <person name="Kallscheuer N."/>
            <person name="Luecker S."/>
            <person name="Lage O.M."/>
            <person name="Pohl T."/>
            <person name="Merkel B.J."/>
            <person name="Hornburger P."/>
            <person name="Mueller R.-W."/>
            <person name="Bruemmer F."/>
            <person name="Labrenz M."/>
            <person name="Spormann A.M."/>
            <person name="Op den Camp H."/>
            <person name="Overmann J."/>
            <person name="Amann R."/>
            <person name="Jetten M.S.M."/>
            <person name="Mascher T."/>
            <person name="Medema M.H."/>
            <person name="Devos D.P."/>
            <person name="Kaster A.-K."/>
            <person name="Ovreas L."/>
            <person name="Rohde M."/>
            <person name="Galperin M.Y."/>
            <person name="Jogler C."/>
        </authorList>
    </citation>
    <scope>NUCLEOTIDE SEQUENCE [LARGE SCALE GENOMIC DNA]</scope>
    <source>
        <strain evidence="3 4">SV_7m_r</strain>
    </source>
</reference>
<accession>A0A517SPP4</accession>
<evidence type="ECO:0000256" key="2">
    <source>
        <dbReference type="SAM" id="Phobius"/>
    </source>
</evidence>
<dbReference type="Proteomes" id="UP000315003">
    <property type="component" value="Chromosome"/>
</dbReference>
<dbReference type="EMBL" id="CP036272">
    <property type="protein sequence ID" value="QDT58088.1"/>
    <property type="molecule type" value="Genomic_DNA"/>
</dbReference>
<name>A0A517SPP4_9BACT</name>